<dbReference type="AlphaFoldDB" id="A0A1N7RK54"/>
<dbReference type="Proteomes" id="UP000195569">
    <property type="component" value="Unassembled WGS sequence"/>
</dbReference>
<evidence type="ECO:0000313" key="1">
    <source>
        <dbReference type="EMBL" id="SIT35496.1"/>
    </source>
</evidence>
<gene>
    <name evidence="1" type="ORF">BN2476_40041</name>
</gene>
<proteinExistence type="predicted"/>
<accession>A0A1N7RK54</accession>
<comment type="caution">
    <text evidence="1">The sequence shown here is derived from an EMBL/GenBank/DDBJ whole genome shotgun (WGS) entry which is preliminary data.</text>
</comment>
<sequence>MRFSRWQSGVALESDWGASHAGQYIPLLLREKNIRMLSNPNAAAVPSTDE</sequence>
<protein>
    <submittedName>
        <fullName evidence="1">Uncharacterized protein</fullName>
    </submittedName>
</protein>
<reference evidence="1" key="1">
    <citation type="submission" date="2016-12" db="EMBL/GenBank/DDBJ databases">
        <authorList>
            <person name="Moulin L."/>
        </authorList>
    </citation>
    <scope>NUCLEOTIDE SEQUENCE [LARGE SCALE GENOMIC DNA]</scope>
    <source>
        <strain evidence="1">STM 7183</strain>
    </source>
</reference>
<evidence type="ECO:0000313" key="2">
    <source>
        <dbReference type="Proteomes" id="UP000195569"/>
    </source>
</evidence>
<name>A0A1N7RK54_9BURK</name>
<organism evidence="1 2">
    <name type="scientific">Paraburkholderia piptadeniae</name>
    <dbReference type="NCBI Taxonomy" id="1701573"/>
    <lineage>
        <taxon>Bacteria</taxon>
        <taxon>Pseudomonadati</taxon>
        <taxon>Pseudomonadota</taxon>
        <taxon>Betaproteobacteria</taxon>
        <taxon>Burkholderiales</taxon>
        <taxon>Burkholderiaceae</taxon>
        <taxon>Paraburkholderia</taxon>
    </lineage>
</organism>
<keyword evidence="2" id="KW-1185">Reference proteome</keyword>
<dbReference type="EMBL" id="CYGY02000004">
    <property type="protein sequence ID" value="SIT35496.1"/>
    <property type="molecule type" value="Genomic_DNA"/>
</dbReference>